<reference evidence="2" key="2">
    <citation type="submission" date="2020-09" db="EMBL/GenBank/DDBJ databases">
        <authorList>
            <person name="Sun Q."/>
            <person name="Ohkuma M."/>
        </authorList>
    </citation>
    <scope>NUCLEOTIDE SEQUENCE</scope>
    <source>
        <strain evidence="2">JCM 30078</strain>
    </source>
</reference>
<name>A0A917V105_9PSED</name>
<sequence length="86" mass="9687">MVFSKDPFAVTRDGQVPLYRRLWFVLCTLPLCAPLTILIAITGGIYMRKNGELHRVDDDTAWYLALVAFSLLIFLALNMQVGAIEV</sequence>
<feature type="transmembrane region" description="Helical" evidence="1">
    <location>
        <begin position="21"/>
        <end position="41"/>
    </location>
</feature>
<keyword evidence="1" id="KW-0472">Membrane</keyword>
<evidence type="ECO:0000256" key="1">
    <source>
        <dbReference type="SAM" id="Phobius"/>
    </source>
</evidence>
<proteinExistence type="predicted"/>
<evidence type="ECO:0000313" key="2">
    <source>
        <dbReference type="EMBL" id="GGK06685.1"/>
    </source>
</evidence>
<reference evidence="2" key="1">
    <citation type="journal article" date="2014" name="Int. J. Syst. Evol. Microbiol.">
        <title>Complete genome sequence of Corynebacterium casei LMG S-19264T (=DSM 44701T), isolated from a smear-ripened cheese.</title>
        <authorList>
            <consortium name="US DOE Joint Genome Institute (JGI-PGF)"/>
            <person name="Walter F."/>
            <person name="Albersmeier A."/>
            <person name="Kalinowski J."/>
            <person name="Ruckert C."/>
        </authorList>
    </citation>
    <scope>NUCLEOTIDE SEQUENCE</scope>
    <source>
        <strain evidence="2">JCM 30078</strain>
    </source>
</reference>
<feature type="transmembrane region" description="Helical" evidence="1">
    <location>
        <begin position="61"/>
        <end position="81"/>
    </location>
</feature>
<gene>
    <name evidence="2" type="ORF">GCM10009304_36110</name>
</gene>
<dbReference type="RefSeq" id="WP_188985217.1">
    <property type="nucleotide sequence ID" value="NZ_BMPO01000009.1"/>
</dbReference>
<keyword evidence="1" id="KW-0812">Transmembrane</keyword>
<dbReference type="AlphaFoldDB" id="A0A917V105"/>
<comment type="caution">
    <text evidence="2">The sequence shown here is derived from an EMBL/GenBank/DDBJ whole genome shotgun (WGS) entry which is preliminary data.</text>
</comment>
<dbReference type="EMBL" id="BMPO01000009">
    <property type="protein sequence ID" value="GGK06685.1"/>
    <property type="molecule type" value="Genomic_DNA"/>
</dbReference>
<accession>A0A917V105</accession>
<dbReference type="Proteomes" id="UP000635983">
    <property type="component" value="Unassembled WGS sequence"/>
</dbReference>
<keyword evidence="3" id="KW-1185">Reference proteome</keyword>
<organism evidence="2 3">
    <name type="scientific">Pseudomonas matsuisoli</name>
    <dbReference type="NCBI Taxonomy" id="1515666"/>
    <lineage>
        <taxon>Bacteria</taxon>
        <taxon>Pseudomonadati</taxon>
        <taxon>Pseudomonadota</taxon>
        <taxon>Gammaproteobacteria</taxon>
        <taxon>Pseudomonadales</taxon>
        <taxon>Pseudomonadaceae</taxon>
        <taxon>Pseudomonas</taxon>
    </lineage>
</organism>
<keyword evidence="1" id="KW-1133">Transmembrane helix</keyword>
<evidence type="ECO:0000313" key="3">
    <source>
        <dbReference type="Proteomes" id="UP000635983"/>
    </source>
</evidence>
<protein>
    <submittedName>
        <fullName evidence="2">Uncharacterized protein</fullName>
    </submittedName>
</protein>